<protein>
    <submittedName>
        <fullName evidence="2">Uncharacterized protein</fullName>
    </submittedName>
</protein>
<dbReference type="HOGENOM" id="CLU_899835_0_0_11"/>
<gene>
    <name evidence="2" type="ORF">SacmaDRAFT_0635</name>
</gene>
<keyword evidence="1" id="KW-1133">Transmembrane helix</keyword>
<reference evidence="2 3" key="1">
    <citation type="journal article" date="2012" name="Stand. Genomic Sci.">
        <title>Genome sequence of the ocean sediment bacterium Saccharomonospora marina type strain (XMU15(T)).</title>
        <authorList>
            <person name="Klenk H.P."/>
            <person name="Lu M."/>
            <person name="Lucas S."/>
            <person name="Lapidus A."/>
            <person name="Copeland A."/>
            <person name="Pitluck S."/>
            <person name="Goodwin L.A."/>
            <person name="Han C."/>
            <person name="Tapia R."/>
            <person name="Brambilla E.M."/>
            <person name="Potter G."/>
            <person name="Land M."/>
            <person name="Ivanova N."/>
            <person name="Rohde M."/>
            <person name="Goker M."/>
            <person name="Detter J.C."/>
            <person name="Li W.J."/>
            <person name="Kyrpides N.C."/>
            <person name="Woyke T."/>
        </authorList>
    </citation>
    <scope>NUCLEOTIDE SEQUENCE [LARGE SCALE GENOMIC DNA]</scope>
    <source>
        <strain evidence="2 3">XMU15</strain>
    </source>
</reference>
<keyword evidence="1" id="KW-0812">Transmembrane</keyword>
<dbReference type="STRING" id="882083.SacmaDRAFT_0635"/>
<dbReference type="Proteomes" id="UP000004926">
    <property type="component" value="Chromosome"/>
</dbReference>
<proteinExistence type="predicted"/>
<dbReference type="OrthoDB" id="127785at2"/>
<evidence type="ECO:0000313" key="3">
    <source>
        <dbReference type="Proteomes" id="UP000004926"/>
    </source>
</evidence>
<dbReference type="AlphaFoldDB" id="H5X5C4"/>
<dbReference type="EMBL" id="CM001439">
    <property type="protein sequence ID" value="EHR48935.1"/>
    <property type="molecule type" value="Genomic_DNA"/>
</dbReference>
<keyword evidence="1" id="KW-0472">Membrane</keyword>
<feature type="transmembrane region" description="Helical" evidence="1">
    <location>
        <begin position="6"/>
        <end position="23"/>
    </location>
</feature>
<accession>H5X5C4</accession>
<evidence type="ECO:0000256" key="1">
    <source>
        <dbReference type="SAM" id="Phobius"/>
    </source>
</evidence>
<evidence type="ECO:0000313" key="2">
    <source>
        <dbReference type="EMBL" id="EHR48935.1"/>
    </source>
</evidence>
<sequence length="309" mass="34011">MLEAILGVAGTIVAAVIGGFVVIRTRGPRFVKPELVDVAFAPAAGVDTAATDDVDVAASTPDHGYCVLDVKLRNPGEQPVFVVRAALEILDALVIPRSQVPDIASYITATEMVSATYDVRLPIPGGKFNPSVRHDLSQVVAPTGVDRFQIRLGLAGYEKRYREAGVHFDVLYRLVLRLSYGEGHADLVSRPILVGVPRPPHLASAEEVRARLARYAEQIAEFNRLPYLQKLDRAPTKWGDNYHAWAPRESLATYFEREEHRLRSLIEFGQLPGARDPALEHELERASALLQELPRLHAEFLPRFGGGAS</sequence>
<name>H5X5C4_9PSEU</name>
<keyword evidence="3" id="KW-1185">Reference proteome</keyword>
<dbReference type="RefSeq" id="WP_009152325.1">
    <property type="nucleotide sequence ID" value="NZ_CM001439.1"/>
</dbReference>
<organism evidence="2 3">
    <name type="scientific">Saccharomonospora marina XMU15</name>
    <dbReference type="NCBI Taxonomy" id="882083"/>
    <lineage>
        <taxon>Bacteria</taxon>
        <taxon>Bacillati</taxon>
        <taxon>Actinomycetota</taxon>
        <taxon>Actinomycetes</taxon>
        <taxon>Pseudonocardiales</taxon>
        <taxon>Pseudonocardiaceae</taxon>
        <taxon>Saccharomonospora</taxon>
    </lineage>
</organism>